<feature type="compositionally biased region" description="Basic and acidic residues" evidence="1">
    <location>
        <begin position="75"/>
        <end position="93"/>
    </location>
</feature>
<proteinExistence type="predicted"/>
<dbReference type="InterPro" id="IPR008528">
    <property type="entry name" value="unc-13_homologue"/>
</dbReference>
<evidence type="ECO:0000313" key="5">
    <source>
        <dbReference type="Proteomes" id="UP001141552"/>
    </source>
</evidence>
<dbReference type="EMBL" id="JAKUCV010004776">
    <property type="protein sequence ID" value="KAJ4834135.1"/>
    <property type="molecule type" value="Genomic_DNA"/>
</dbReference>
<gene>
    <name evidence="4" type="ORF">Tsubulata_012626</name>
</gene>
<feature type="region of interest" description="Disordered" evidence="1">
    <location>
        <begin position="75"/>
        <end position="132"/>
    </location>
</feature>
<evidence type="ECO:0000259" key="3">
    <source>
        <dbReference type="PROSITE" id="PS51259"/>
    </source>
</evidence>
<dbReference type="PANTHER" id="PTHR31280">
    <property type="entry name" value="PROTEIN UNC-13 HOMOLOG"/>
    <property type="match status" value="1"/>
</dbReference>
<evidence type="ECO:0000256" key="1">
    <source>
        <dbReference type="SAM" id="MobiDB-lite"/>
    </source>
</evidence>
<feature type="domain" description="MHD1" evidence="2">
    <location>
        <begin position="606"/>
        <end position="748"/>
    </location>
</feature>
<sequence>MGQHVRAETFSGAISMVSASTGVASVEDADLVWPFGHLEGLDNDDIREAAYEVFFTACRSSPGFGGGKNALSFYSREHRGGGGEKNGGGDRNSEHHHHHHDGGEGGGSSGGSSGSERASGSGTPGGRVVAGPVVIMTPTSRIKKALGLKMLKRSPSRRMSTGAGPPIIVPTPGSPSTNVSASPGMGFTTVPGPSRPRRPMTSAEIMRLQMGVTEQSDNRLRKTLMRTLVGQTSKRAETIILPLELLRHLKPSEFNDSKEYHFWQRRQLKIMEAGLILHPAIPLDKSNTYALRFREIARQCEYKPIDTSKNSDTMRTLCNCIVSLSWRSANGNPADTCHWADGFPINIHIYVSLLRSIFDFRDETLVLDEVDELVELMKKTWTTLGINRAIHNLCFTWVFFQQYVLTGQSEPDLLYATHAMLSTEVANDAKKPDREAVYVKLLSSMLASMQGWAEKRLLHYHDYFQRGVLIENLMPLALSASSILGDDVSIAEVVSKVKGDAPFDCSPDRADFYIRASIKNAFAKIIETGSYKSTSVEVKDEATEALLQLATETEDLALRERQSFSPILKKWLPTAASVAALTLHQCYGAVLKQYLSGMTALNSDTVEVLNRAAKLEKMLVQMVVEDSAEYEDGGKNIVRQMVPYEVEAVILRQMGQWINGKLRRGKECLLRAKECETWNPKSKNEPYAQSAVELMKIAQDAADEFFQIPVGISNELVYELAEGLEKLFKDYINLVTACGSKQSYLPSLPPLTRCNSDSRFLKLWKKATPCAVSSEVMQPVGPTENHHPRPSTSRGTQRLYIRLNTLHYLQSHIHSLDKTLALAPRTAPSARAPQSDSSSRVGNSSSYFDQSLAAIHTGAQHVSEVAAYRLIFLDSNSVFYETLYVGDVANARIKPALRILKQNLTLMSAILTDRAQNLAIREVMKASFEAFLMVLLAGGYGRVFYISDRKMIEEDFENLKRTFYTCGEGLMNEEVMDREAEVVEGVIGLMGKSTEHLMEDFSCLICEASGMGMVTSGQKLPMPPTTGRWNKADPNTILRVLCHRNDKAANMFLKKSFQLARRK</sequence>
<dbReference type="Pfam" id="PF25761">
    <property type="entry name" value="TPR_PATROL1"/>
    <property type="match status" value="1"/>
</dbReference>
<dbReference type="InterPro" id="IPR014770">
    <property type="entry name" value="Munc13_1"/>
</dbReference>
<protein>
    <recommendedName>
        <fullName evidence="6">MHD1 domain-containing protein</fullName>
    </recommendedName>
</protein>
<evidence type="ECO:0008006" key="6">
    <source>
        <dbReference type="Google" id="ProtNLM"/>
    </source>
</evidence>
<accession>A0A9Q0JAW3</accession>
<evidence type="ECO:0000259" key="2">
    <source>
        <dbReference type="PROSITE" id="PS51258"/>
    </source>
</evidence>
<dbReference type="Proteomes" id="UP001141552">
    <property type="component" value="Unassembled WGS sequence"/>
</dbReference>
<reference evidence="4" key="2">
    <citation type="journal article" date="2023" name="Plants (Basel)">
        <title>Annotation of the Turnera subulata (Passifloraceae) Draft Genome Reveals the S-Locus Evolved after the Divergence of Turneroideae from Passifloroideae in a Stepwise Manner.</title>
        <authorList>
            <person name="Henning P.M."/>
            <person name="Roalson E.H."/>
            <person name="Mir W."/>
            <person name="McCubbin A.G."/>
            <person name="Shore J.S."/>
        </authorList>
    </citation>
    <scope>NUCLEOTIDE SEQUENCE</scope>
    <source>
        <strain evidence="4">F60SS</strain>
    </source>
</reference>
<dbReference type="InterPro" id="IPR057984">
    <property type="entry name" value="PATROL1_C"/>
</dbReference>
<reference evidence="4" key="1">
    <citation type="submission" date="2022-02" db="EMBL/GenBank/DDBJ databases">
        <authorList>
            <person name="Henning P.M."/>
            <person name="McCubbin A.G."/>
            <person name="Shore J.S."/>
        </authorList>
    </citation>
    <scope>NUCLEOTIDE SEQUENCE</scope>
    <source>
        <strain evidence="4">F60SS</strain>
        <tissue evidence="4">Leaves</tissue>
    </source>
</reference>
<dbReference type="AlphaFoldDB" id="A0A9Q0JAW3"/>
<dbReference type="PROSITE" id="PS51258">
    <property type="entry name" value="MHD1"/>
    <property type="match status" value="1"/>
</dbReference>
<feature type="domain" description="MHD2" evidence="3">
    <location>
        <begin position="890"/>
        <end position="1001"/>
    </location>
</feature>
<organism evidence="4 5">
    <name type="scientific">Turnera subulata</name>
    <dbReference type="NCBI Taxonomy" id="218843"/>
    <lineage>
        <taxon>Eukaryota</taxon>
        <taxon>Viridiplantae</taxon>
        <taxon>Streptophyta</taxon>
        <taxon>Embryophyta</taxon>
        <taxon>Tracheophyta</taxon>
        <taxon>Spermatophyta</taxon>
        <taxon>Magnoliopsida</taxon>
        <taxon>eudicotyledons</taxon>
        <taxon>Gunneridae</taxon>
        <taxon>Pentapetalae</taxon>
        <taxon>rosids</taxon>
        <taxon>fabids</taxon>
        <taxon>Malpighiales</taxon>
        <taxon>Passifloraceae</taxon>
        <taxon>Turnera</taxon>
    </lineage>
</organism>
<name>A0A9Q0JAW3_9ROSI</name>
<dbReference type="PROSITE" id="PS51259">
    <property type="entry name" value="MHD2"/>
    <property type="match status" value="1"/>
</dbReference>
<feature type="compositionally biased region" description="Gly residues" evidence="1">
    <location>
        <begin position="104"/>
        <end position="113"/>
    </location>
</feature>
<dbReference type="OrthoDB" id="2015333at2759"/>
<feature type="region of interest" description="Disordered" evidence="1">
    <location>
        <begin position="153"/>
        <end position="197"/>
    </location>
</feature>
<comment type="caution">
    <text evidence="4">The sequence shown here is derived from an EMBL/GenBank/DDBJ whole genome shotgun (WGS) entry which is preliminary data.</text>
</comment>
<dbReference type="PANTHER" id="PTHR31280:SF1">
    <property type="entry name" value="OS03G0138600 PROTEIN"/>
    <property type="match status" value="1"/>
</dbReference>
<dbReference type="InterPro" id="IPR014772">
    <property type="entry name" value="Munc13_dom-2"/>
</dbReference>
<keyword evidence="5" id="KW-1185">Reference proteome</keyword>
<evidence type="ECO:0000313" key="4">
    <source>
        <dbReference type="EMBL" id="KAJ4834135.1"/>
    </source>
</evidence>